<name>A0ACB6S5C4_9PLEO</name>
<gene>
    <name evidence="1" type="ORF">BU25DRAFT_409622</name>
</gene>
<keyword evidence="2" id="KW-1185">Reference proteome</keyword>
<sequence length="86" mass="9681">MNYDGVPLTALFTRITRDKTLLTALTLCAAPFTAIYSVLQHKKLHICHCSSLITLAASFYTLQGSSFSSFRFPCCLRFRFALSIIR</sequence>
<protein>
    <submittedName>
        <fullName evidence="1">Uncharacterized protein</fullName>
    </submittedName>
</protein>
<evidence type="ECO:0000313" key="1">
    <source>
        <dbReference type="EMBL" id="KAF2629158.1"/>
    </source>
</evidence>
<dbReference type="EMBL" id="MU006711">
    <property type="protein sequence ID" value="KAF2629158.1"/>
    <property type="molecule type" value="Genomic_DNA"/>
</dbReference>
<reference evidence="1" key="1">
    <citation type="journal article" date="2020" name="Stud. Mycol.">
        <title>101 Dothideomycetes genomes: a test case for predicting lifestyles and emergence of pathogens.</title>
        <authorList>
            <person name="Haridas S."/>
            <person name="Albert R."/>
            <person name="Binder M."/>
            <person name="Bloem J."/>
            <person name="Labutti K."/>
            <person name="Salamov A."/>
            <person name="Andreopoulos B."/>
            <person name="Baker S."/>
            <person name="Barry K."/>
            <person name="Bills G."/>
            <person name="Bluhm B."/>
            <person name="Cannon C."/>
            <person name="Castanera R."/>
            <person name="Culley D."/>
            <person name="Daum C."/>
            <person name="Ezra D."/>
            <person name="Gonzalez J."/>
            <person name="Henrissat B."/>
            <person name="Kuo A."/>
            <person name="Liang C."/>
            <person name="Lipzen A."/>
            <person name="Lutzoni F."/>
            <person name="Magnuson J."/>
            <person name="Mondo S."/>
            <person name="Nolan M."/>
            <person name="Ohm R."/>
            <person name="Pangilinan J."/>
            <person name="Park H.-J."/>
            <person name="Ramirez L."/>
            <person name="Alfaro M."/>
            <person name="Sun H."/>
            <person name="Tritt A."/>
            <person name="Yoshinaga Y."/>
            <person name="Zwiers L.-H."/>
            <person name="Turgeon B."/>
            <person name="Goodwin S."/>
            <person name="Spatafora J."/>
            <person name="Crous P."/>
            <person name="Grigoriev I."/>
        </authorList>
    </citation>
    <scope>NUCLEOTIDE SEQUENCE</scope>
    <source>
        <strain evidence="1">CBS 525.71</strain>
    </source>
</reference>
<proteinExistence type="predicted"/>
<organism evidence="1 2">
    <name type="scientific">Macroventuria anomochaeta</name>
    <dbReference type="NCBI Taxonomy" id="301207"/>
    <lineage>
        <taxon>Eukaryota</taxon>
        <taxon>Fungi</taxon>
        <taxon>Dikarya</taxon>
        <taxon>Ascomycota</taxon>
        <taxon>Pezizomycotina</taxon>
        <taxon>Dothideomycetes</taxon>
        <taxon>Pleosporomycetidae</taxon>
        <taxon>Pleosporales</taxon>
        <taxon>Pleosporineae</taxon>
        <taxon>Didymellaceae</taxon>
        <taxon>Macroventuria</taxon>
    </lineage>
</organism>
<accession>A0ACB6S5C4</accession>
<evidence type="ECO:0000313" key="2">
    <source>
        <dbReference type="Proteomes" id="UP000799754"/>
    </source>
</evidence>
<comment type="caution">
    <text evidence="1">The sequence shown here is derived from an EMBL/GenBank/DDBJ whole genome shotgun (WGS) entry which is preliminary data.</text>
</comment>
<dbReference type="Proteomes" id="UP000799754">
    <property type="component" value="Unassembled WGS sequence"/>
</dbReference>